<feature type="region of interest" description="Disordered" evidence="1">
    <location>
        <begin position="184"/>
        <end position="216"/>
    </location>
</feature>
<dbReference type="Proteomes" id="UP001497392">
    <property type="component" value="Unassembled WGS sequence"/>
</dbReference>
<protein>
    <submittedName>
        <fullName evidence="2">G13174 protein</fullName>
    </submittedName>
</protein>
<reference evidence="2 3" key="1">
    <citation type="submission" date="2024-06" db="EMBL/GenBank/DDBJ databases">
        <authorList>
            <person name="Kraege A."/>
            <person name="Thomma B."/>
        </authorList>
    </citation>
    <scope>NUCLEOTIDE SEQUENCE [LARGE SCALE GENOMIC DNA]</scope>
</reference>
<dbReference type="PANTHER" id="PTHR37769:SF1">
    <property type="entry name" value="OS08G0243900 PROTEIN"/>
    <property type="match status" value="1"/>
</dbReference>
<comment type="caution">
    <text evidence="2">The sequence shown here is derived from an EMBL/GenBank/DDBJ whole genome shotgun (WGS) entry which is preliminary data.</text>
</comment>
<sequence length="674" mass="69689">MVLESLAIVLRARGGSNFLVHARGVDAKDAAECSREVAGVLAKFADAGGKGDTDRGGDNPPPFSFGEMLLLSGRHRVVYRLVGGVYLMVVAAVQANVLWLLNLLDACVRVVIGVAKSVEVTPDKLARRYPELYLALSAVLASGGQQPLTALQEADAELAALVPDASTSKGAMLGRLGRSASSLRMKGSGASASSNSATLAQRDSAAGMDDSVSATSKRTLADEVDDLAKVSFKLPPDALKPAVDAQKTQAARAQEAPVQADSSAAGPSEARAQDAGRAALAGTGLEGLFDPAPAGPSGSAATPTDPFGALGDFPGEGAAGSASDNPWASFDEGPATEPDHSASGLHTLNPLYEASTQPTASAGEGDWQAWTSGQPSPAQAHGQLGGFDAAATSAMATPTAEPSPQPEPEPAMPEEPPRDMTDADEDLIGGGKALELLEVWQGVFQGSRLVKAGLLGRVLGAPQLGHVAAEAVFKCYLFRKSSMSQRLILRGLQSAALCHAERAEAPDMYRASFASSATDEQARLLRYSLPAMACTPPLLLSLVRQSSARGVLLTCHILVSPSMPGSLEAVTIDLHIPSSSQDPLKVAPKAAWLPKARQLQWDIPELHSGSELTLRALLPPEAPGHSAEGARAVVHFQGPPDETLSGLTLESGPVHGRLMESSSRLQGKAVATAE</sequence>
<feature type="region of interest" description="Disordered" evidence="1">
    <location>
        <begin position="241"/>
        <end position="426"/>
    </location>
</feature>
<dbReference type="SUPFAM" id="SSF49447">
    <property type="entry name" value="Second domain of Mu2 adaptin subunit (ap50) of ap2 adaptor"/>
    <property type="match status" value="1"/>
</dbReference>
<dbReference type="InterPro" id="IPR036168">
    <property type="entry name" value="AP2_Mu_C_sf"/>
</dbReference>
<organism evidence="2 3">
    <name type="scientific">Coccomyxa viridis</name>
    <dbReference type="NCBI Taxonomy" id="1274662"/>
    <lineage>
        <taxon>Eukaryota</taxon>
        <taxon>Viridiplantae</taxon>
        <taxon>Chlorophyta</taxon>
        <taxon>core chlorophytes</taxon>
        <taxon>Trebouxiophyceae</taxon>
        <taxon>Trebouxiophyceae incertae sedis</taxon>
        <taxon>Coccomyxaceae</taxon>
        <taxon>Coccomyxa</taxon>
    </lineage>
</organism>
<evidence type="ECO:0000256" key="1">
    <source>
        <dbReference type="SAM" id="MobiDB-lite"/>
    </source>
</evidence>
<feature type="compositionally biased region" description="Pro residues" evidence="1">
    <location>
        <begin position="401"/>
        <end position="414"/>
    </location>
</feature>
<dbReference type="EMBL" id="CAXHTA020000021">
    <property type="protein sequence ID" value="CAL5229785.1"/>
    <property type="molecule type" value="Genomic_DNA"/>
</dbReference>
<accession>A0ABP1GER2</accession>
<feature type="compositionally biased region" description="Low complexity" evidence="1">
    <location>
        <begin position="187"/>
        <end position="197"/>
    </location>
</feature>
<evidence type="ECO:0000313" key="3">
    <source>
        <dbReference type="Proteomes" id="UP001497392"/>
    </source>
</evidence>
<keyword evidence="3" id="KW-1185">Reference proteome</keyword>
<gene>
    <name evidence="2" type="primary">g13174</name>
    <name evidence="2" type="ORF">VP750_LOCUS11691</name>
</gene>
<feature type="compositionally biased region" description="Low complexity" evidence="1">
    <location>
        <begin position="389"/>
        <end position="400"/>
    </location>
</feature>
<evidence type="ECO:0000313" key="2">
    <source>
        <dbReference type="EMBL" id="CAL5229785.1"/>
    </source>
</evidence>
<feature type="compositionally biased region" description="Low complexity" evidence="1">
    <location>
        <begin position="273"/>
        <end position="282"/>
    </location>
</feature>
<name>A0ABP1GER2_9CHLO</name>
<proteinExistence type="predicted"/>
<feature type="compositionally biased region" description="Low complexity" evidence="1">
    <location>
        <begin position="291"/>
        <end position="304"/>
    </location>
</feature>
<dbReference type="PANTHER" id="PTHR37769">
    <property type="entry name" value="OS08G0243900 PROTEIN"/>
    <property type="match status" value="1"/>
</dbReference>